<sequence length="176" mass="18685">MTTNSSAATPNTFFSYASLDEFPGTLTVPPAHSTPTPPAQSPTSPPAQRGGRLSLAVQVGIGVGISVAGICSSVCAAILCVRLRKKVSLKRAGKYSDQESVNSLPWPPTPKFSSSETWGLLKPPRSLSTLVSQTELPMGYVQSKPPQARSSVISDKKAKRYELDGHPRVASSVYSR</sequence>
<evidence type="ECO:0000256" key="1">
    <source>
        <dbReference type="SAM" id="MobiDB-lite"/>
    </source>
</evidence>
<accession>A0ABR1TZN1</accession>
<keyword evidence="2" id="KW-1133">Transmembrane helix</keyword>
<comment type="caution">
    <text evidence="3">The sequence shown here is derived from an EMBL/GenBank/DDBJ whole genome shotgun (WGS) entry which is preliminary data.</text>
</comment>
<dbReference type="EMBL" id="JAQQWK010000002">
    <property type="protein sequence ID" value="KAK8051351.1"/>
    <property type="molecule type" value="Genomic_DNA"/>
</dbReference>
<feature type="compositionally biased region" description="Pro residues" evidence="1">
    <location>
        <begin position="35"/>
        <end position="45"/>
    </location>
</feature>
<reference evidence="3 4" key="1">
    <citation type="submission" date="2023-01" db="EMBL/GenBank/DDBJ databases">
        <title>Analysis of 21 Apiospora genomes using comparative genomics revels a genus with tremendous synthesis potential of carbohydrate active enzymes and secondary metabolites.</title>
        <authorList>
            <person name="Sorensen T."/>
        </authorList>
    </citation>
    <scope>NUCLEOTIDE SEQUENCE [LARGE SCALE GENOMIC DNA]</scope>
    <source>
        <strain evidence="3 4">CBS 33761</strain>
    </source>
</reference>
<feature type="compositionally biased region" description="Polar residues" evidence="1">
    <location>
        <begin position="144"/>
        <end position="153"/>
    </location>
</feature>
<evidence type="ECO:0000313" key="3">
    <source>
        <dbReference type="EMBL" id="KAK8051351.1"/>
    </source>
</evidence>
<organism evidence="3 4">
    <name type="scientific">Apiospora rasikravindrae</name>
    <dbReference type="NCBI Taxonomy" id="990691"/>
    <lineage>
        <taxon>Eukaryota</taxon>
        <taxon>Fungi</taxon>
        <taxon>Dikarya</taxon>
        <taxon>Ascomycota</taxon>
        <taxon>Pezizomycotina</taxon>
        <taxon>Sordariomycetes</taxon>
        <taxon>Xylariomycetidae</taxon>
        <taxon>Amphisphaeriales</taxon>
        <taxon>Apiosporaceae</taxon>
        <taxon>Apiospora</taxon>
    </lineage>
</organism>
<keyword evidence="2" id="KW-0812">Transmembrane</keyword>
<protein>
    <submittedName>
        <fullName evidence="3">Uncharacterized protein</fullName>
    </submittedName>
</protein>
<feature type="transmembrane region" description="Helical" evidence="2">
    <location>
        <begin position="55"/>
        <end position="81"/>
    </location>
</feature>
<evidence type="ECO:0000256" key="2">
    <source>
        <dbReference type="SAM" id="Phobius"/>
    </source>
</evidence>
<gene>
    <name evidence="3" type="ORF">PG993_002736</name>
</gene>
<feature type="region of interest" description="Disordered" evidence="1">
    <location>
        <begin position="25"/>
        <end position="51"/>
    </location>
</feature>
<feature type="region of interest" description="Disordered" evidence="1">
    <location>
        <begin position="92"/>
        <end position="118"/>
    </location>
</feature>
<feature type="region of interest" description="Disordered" evidence="1">
    <location>
        <begin position="138"/>
        <end position="158"/>
    </location>
</feature>
<evidence type="ECO:0000313" key="4">
    <source>
        <dbReference type="Proteomes" id="UP001444661"/>
    </source>
</evidence>
<dbReference type="Proteomes" id="UP001444661">
    <property type="component" value="Unassembled WGS sequence"/>
</dbReference>
<name>A0ABR1TZN1_9PEZI</name>
<keyword evidence="2" id="KW-0472">Membrane</keyword>
<keyword evidence="4" id="KW-1185">Reference proteome</keyword>
<proteinExistence type="predicted"/>